<dbReference type="Gene3D" id="3.30.70.1070">
    <property type="entry name" value="Sporulation related repeat"/>
    <property type="match status" value="1"/>
</dbReference>
<gene>
    <name evidence="2" type="ORF">NEE01_12580</name>
</gene>
<protein>
    <submittedName>
        <fullName evidence="2">Tetratricopeptide repeat protein</fullName>
    </submittedName>
</protein>
<dbReference type="Proteomes" id="UP001165565">
    <property type="component" value="Unassembled WGS sequence"/>
</dbReference>
<evidence type="ECO:0000313" key="2">
    <source>
        <dbReference type="EMBL" id="MCW6535614.1"/>
    </source>
</evidence>
<dbReference type="SUPFAM" id="SSF48452">
    <property type="entry name" value="TPR-like"/>
    <property type="match status" value="1"/>
</dbReference>
<accession>A0AA41ZEV7</accession>
<dbReference type="PROSITE" id="PS51724">
    <property type="entry name" value="SPOR"/>
    <property type="match status" value="1"/>
</dbReference>
<dbReference type="PROSITE" id="PS51257">
    <property type="entry name" value="PROKAR_LIPOPROTEIN"/>
    <property type="match status" value="1"/>
</dbReference>
<dbReference type="EMBL" id="JANFAV010000008">
    <property type="protein sequence ID" value="MCW6535614.1"/>
    <property type="molecule type" value="Genomic_DNA"/>
</dbReference>
<dbReference type="RefSeq" id="WP_265269170.1">
    <property type="nucleotide sequence ID" value="NZ_JANFAV010000008.1"/>
</dbReference>
<sequence length="432" mass="44331">MVLRIRAIAGLGLPALIFGSTLVGCAHDGGGIAAAGSRAVVRSEERAAANAAKAREALEQGRPAEAVSLAEAAVAMQPVDARYRMLLAQSYLKAGRFLSAEAAYGDTLKLAPGDARAALNLALAQIASGHMAAALTTLDTHQALINPADRGLALALAGDAEAGVQVLTAAVRSPDATAKARQNLGLALALSGNWIEARSMAGIDLSPTEADERVMQWAAFAKPDHASDQIAALLGVKAAKDPGQPVALALNASVPVAVAKAEPVQVSQPVPAAVPASAPVVVASVPSPVAPRIVFAPRVEVVQAVPPAIPYKRPVVTARADVAPRRPAPLRAAQKGDWFVQIGAYDSAGAAKSAWSRAQQRYAGFAREAPTGMTVKAGGREFYRLSVGGFARSDAEATCRAYRAKGGTCFVRTGAGDQTAAWSKGKVQIAAR</sequence>
<name>A0AA41ZEV7_9SPHN</name>
<feature type="domain" description="SPOR" evidence="1">
    <location>
        <begin position="332"/>
        <end position="419"/>
    </location>
</feature>
<dbReference type="Gene3D" id="1.25.40.10">
    <property type="entry name" value="Tetratricopeptide repeat domain"/>
    <property type="match status" value="1"/>
</dbReference>
<comment type="caution">
    <text evidence="2">The sequence shown here is derived from an EMBL/GenBank/DDBJ whole genome shotgun (WGS) entry which is preliminary data.</text>
</comment>
<dbReference type="SUPFAM" id="SSF110997">
    <property type="entry name" value="Sporulation related repeat"/>
    <property type="match status" value="1"/>
</dbReference>
<organism evidence="2 3">
    <name type="scientific">Sphingomonas lycopersici</name>
    <dbReference type="NCBI Taxonomy" id="2951807"/>
    <lineage>
        <taxon>Bacteria</taxon>
        <taxon>Pseudomonadati</taxon>
        <taxon>Pseudomonadota</taxon>
        <taxon>Alphaproteobacteria</taxon>
        <taxon>Sphingomonadales</taxon>
        <taxon>Sphingomonadaceae</taxon>
        <taxon>Sphingomonas</taxon>
    </lineage>
</organism>
<evidence type="ECO:0000313" key="3">
    <source>
        <dbReference type="Proteomes" id="UP001165565"/>
    </source>
</evidence>
<evidence type="ECO:0000259" key="1">
    <source>
        <dbReference type="PROSITE" id="PS51724"/>
    </source>
</evidence>
<dbReference type="InterPro" id="IPR036680">
    <property type="entry name" value="SPOR-like_sf"/>
</dbReference>
<dbReference type="Pfam" id="PF13432">
    <property type="entry name" value="TPR_16"/>
    <property type="match status" value="1"/>
</dbReference>
<dbReference type="AlphaFoldDB" id="A0AA41ZEV7"/>
<keyword evidence="3" id="KW-1185">Reference proteome</keyword>
<dbReference type="InterPro" id="IPR007730">
    <property type="entry name" value="SPOR-like_dom"/>
</dbReference>
<dbReference type="GO" id="GO:0042834">
    <property type="term" value="F:peptidoglycan binding"/>
    <property type="evidence" value="ECO:0007669"/>
    <property type="project" value="InterPro"/>
</dbReference>
<dbReference type="InterPro" id="IPR011990">
    <property type="entry name" value="TPR-like_helical_dom_sf"/>
</dbReference>
<dbReference type="Pfam" id="PF05036">
    <property type="entry name" value="SPOR"/>
    <property type="match status" value="1"/>
</dbReference>
<reference evidence="2" key="1">
    <citation type="submission" date="2022-06" db="EMBL/GenBank/DDBJ databases">
        <title>Sphingomonas sp. nov. isolated from rhizosphere soil of tomato.</title>
        <authorList>
            <person name="Dong H."/>
            <person name="Gao R."/>
        </authorList>
    </citation>
    <scope>NUCLEOTIDE SEQUENCE</scope>
    <source>
        <strain evidence="2">MMSM24</strain>
    </source>
</reference>
<proteinExistence type="predicted"/>